<dbReference type="GO" id="GO:0016887">
    <property type="term" value="F:ATP hydrolysis activity"/>
    <property type="evidence" value="ECO:0007669"/>
    <property type="project" value="InterPro"/>
</dbReference>
<gene>
    <name evidence="5" type="ORF">CTOB1V02_LOCUS513</name>
</gene>
<dbReference type="Pfam" id="PF23242">
    <property type="entry name" value="AAA_lid_TRIP13_C"/>
    <property type="match status" value="1"/>
</dbReference>
<reference evidence="5" key="1">
    <citation type="submission" date="2020-11" db="EMBL/GenBank/DDBJ databases">
        <authorList>
            <person name="Tran Van P."/>
        </authorList>
    </citation>
    <scope>NUCLEOTIDE SEQUENCE</scope>
</reference>
<name>A0A7R8ZJG8_9CRUS</name>
<evidence type="ECO:0000256" key="2">
    <source>
        <dbReference type="ARBA" id="ARBA00022840"/>
    </source>
</evidence>
<dbReference type="OrthoDB" id="10042665at2759"/>
<dbReference type="GO" id="GO:0051598">
    <property type="term" value="P:meiotic recombination checkpoint signaling"/>
    <property type="evidence" value="ECO:0007669"/>
    <property type="project" value="TreeGrafter"/>
</dbReference>
<dbReference type="InterPro" id="IPR044539">
    <property type="entry name" value="Pch2-like"/>
</dbReference>
<sequence>MGSISPPLGECYVASPLPPFLLDRPVAPESLRPYLKWSDEDWVSKVETICVSHEPKPSSAGHQIDGNEGDSATTTEVTDAIVFPFSLNSEEESWEEITLDEDGGTPQGISAARSLTLPLREFQGLWGSLHYDGDIKEKRLFERVAEVVSAPNVLVILLLDEVESLATQRKAAEGEPADATRAVNALLTQIDALKRHPNALVLATSNISGAIDRAFLDRADLKLFVGPPSTSATYEILRSSVNELIRCGLVNGSLLGHYSSLLSAADEETETPESQLHKLARSFIGLSGRALRKLPFLAIADLPHFAASPGSRVRFETFLESLSQAAAETSKNAC</sequence>
<dbReference type="InterPro" id="IPR027417">
    <property type="entry name" value="P-loop_NTPase"/>
</dbReference>
<dbReference type="InterPro" id="IPR003959">
    <property type="entry name" value="ATPase_AAA_core"/>
</dbReference>
<feature type="domain" description="ATPase AAA-type core" evidence="3">
    <location>
        <begin position="143"/>
        <end position="226"/>
    </location>
</feature>
<accession>A0A7R8ZJG8</accession>
<evidence type="ECO:0008006" key="6">
    <source>
        <dbReference type="Google" id="ProtNLM"/>
    </source>
</evidence>
<dbReference type="SUPFAM" id="SSF52540">
    <property type="entry name" value="P-loop containing nucleoside triphosphate hydrolases"/>
    <property type="match status" value="1"/>
</dbReference>
<dbReference type="GO" id="GO:0007131">
    <property type="term" value="P:reciprocal meiotic recombination"/>
    <property type="evidence" value="ECO:0007669"/>
    <property type="project" value="TreeGrafter"/>
</dbReference>
<evidence type="ECO:0000256" key="1">
    <source>
        <dbReference type="ARBA" id="ARBA00022741"/>
    </source>
</evidence>
<evidence type="ECO:0000313" key="5">
    <source>
        <dbReference type="EMBL" id="CAD7222511.1"/>
    </source>
</evidence>
<dbReference type="InterPro" id="IPR058249">
    <property type="entry name" value="Pch2_C"/>
</dbReference>
<evidence type="ECO:0000259" key="4">
    <source>
        <dbReference type="Pfam" id="PF23242"/>
    </source>
</evidence>
<evidence type="ECO:0000259" key="3">
    <source>
        <dbReference type="Pfam" id="PF00004"/>
    </source>
</evidence>
<dbReference type="GO" id="GO:0005634">
    <property type="term" value="C:nucleus"/>
    <property type="evidence" value="ECO:0007669"/>
    <property type="project" value="TreeGrafter"/>
</dbReference>
<feature type="domain" description="Pachytene checkpoint protein 2 C-terminal" evidence="4">
    <location>
        <begin position="229"/>
        <end position="328"/>
    </location>
</feature>
<dbReference type="Pfam" id="PF00004">
    <property type="entry name" value="AAA"/>
    <property type="match status" value="1"/>
</dbReference>
<keyword evidence="1" id="KW-0547">Nucleotide-binding</keyword>
<dbReference type="EMBL" id="OB660067">
    <property type="protein sequence ID" value="CAD7222511.1"/>
    <property type="molecule type" value="Genomic_DNA"/>
</dbReference>
<organism evidence="5">
    <name type="scientific">Cyprideis torosa</name>
    <dbReference type="NCBI Taxonomy" id="163714"/>
    <lineage>
        <taxon>Eukaryota</taxon>
        <taxon>Metazoa</taxon>
        <taxon>Ecdysozoa</taxon>
        <taxon>Arthropoda</taxon>
        <taxon>Crustacea</taxon>
        <taxon>Oligostraca</taxon>
        <taxon>Ostracoda</taxon>
        <taxon>Podocopa</taxon>
        <taxon>Podocopida</taxon>
        <taxon>Cytherocopina</taxon>
        <taxon>Cytheroidea</taxon>
        <taxon>Cytherideidae</taxon>
        <taxon>Cyprideis</taxon>
    </lineage>
</organism>
<dbReference type="PANTHER" id="PTHR45991:SF1">
    <property type="entry name" value="PACHYTENE CHECKPOINT PROTEIN 2 HOMOLOG"/>
    <property type="match status" value="1"/>
</dbReference>
<dbReference type="Gene3D" id="3.40.50.300">
    <property type="entry name" value="P-loop containing nucleotide triphosphate hydrolases"/>
    <property type="match status" value="1"/>
</dbReference>
<dbReference type="PANTHER" id="PTHR45991">
    <property type="entry name" value="PACHYTENE CHECKPOINT PROTEIN 2"/>
    <property type="match status" value="1"/>
</dbReference>
<dbReference type="GO" id="GO:0005694">
    <property type="term" value="C:chromosome"/>
    <property type="evidence" value="ECO:0007669"/>
    <property type="project" value="TreeGrafter"/>
</dbReference>
<proteinExistence type="predicted"/>
<dbReference type="GO" id="GO:0005524">
    <property type="term" value="F:ATP binding"/>
    <property type="evidence" value="ECO:0007669"/>
    <property type="project" value="UniProtKB-KW"/>
</dbReference>
<keyword evidence="2" id="KW-0067">ATP-binding</keyword>
<dbReference type="AlphaFoldDB" id="A0A7R8ZJG8"/>
<protein>
    <recommendedName>
        <fullName evidence="6">ATPase AAA-type core domain-containing protein</fullName>
    </recommendedName>
</protein>